<gene>
    <name evidence="3" type="ORF">COV29_02415</name>
</gene>
<dbReference type="Proteomes" id="UP000228496">
    <property type="component" value="Unassembled WGS sequence"/>
</dbReference>
<evidence type="ECO:0000313" key="3">
    <source>
        <dbReference type="EMBL" id="PJE51103.1"/>
    </source>
</evidence>
<keyword evidence="2" id="KW-1133">Transmembrane helix</keyword>
<accession>A0A2J0Q7R8</accession>
<feature type="transmembrane region" description="Helical" evidence="2">
    <location>
        <begin position="49"/>
        <end position="69"/>
    </location>
</feature>
<comment type="caution">
    <text evidence="3">The sequence shown here is derived from an EMBL/GenBank/DDBJ whole genome shotgun (WGS) entry which is preliminary data.</text>
</comment>
<evidence type="ECO:0000256" key="1">
    <source>
        <dbReference type="SAM" id="MobiDB-lite"/>
    </source>
</evidence>
<proteinExistence type="predicted"/>
<feature type="region of interest" description="Disordered" evidence="1">
    <location>
        <begin position="1"/>
        <end position="43"/>
    </location>
</feature>
<feature type="compositionally biased region" description="Pro residues" evidence="1">
    <location>
        <begin position="13"/>
        <end position="24"/>
    </location>
</feature>
<keyword evidence="2" id="KW-0472">Membrane</keyword>
<dbReference type="AlphaFoldDB" id="A0A2J0Q7R8"/>
<organism evidence="3 4">
    <name type="scientific">Candidatus Yanofskybacteria bacterium CG10_big_fil_rev_8_21_14_0_10_36_16</name>
    <dbReference type="NCBI Taxonomy" id="1975096"/>
    <lineage>
        <taxon>Bacteria</taxon>
        <taxon>Candidatus Yanofskyibacteriota</taxon>
    </lineage>
</organism>
<sequence length="177" mass="19954">MSDQTQLNTIYPNQPPPPRPPSPPSSDSQTNYQITPEAESQKTANRERLASFLILLSGFAITYLAFAHINNLWPWETIFNNSINAKTPKIVRDLCSAKVSKSLSVDSIKITFQPVNPRAYSCDYGIWRVTNGSSFVETSYYFDSQGRYLDHCNQIEHPSGCNTYGSLLCDNTVNFCR</sequence>
<reference evidence="3 4" key="1">
    <citation type="submission" date="2017-09" db="EMBL/GenBank/DDBJ databases">
        <title>Depth-based differentiation of microbial function through sediment-hosted aquifers and enrichment of novel symbionts in the deep terrestrial subsurface.</title>
        <authorList>
            <person name="Probst A.J."/>
            <person name="Ladd B."/>
            <person name="Jarett J.K."/>
            <person name="Geller-Mcgrath D.E."/>
            <person name="Sieber C.M."/>
            <person name="Emerson J.B."/>
            <person name="Anantharaman K."/>
            <person name="Thomas B.C."/>
            <person name="Malmstrom R."/>
            <person name="Stieglmeier M."/>
            <person name="Klingl A."/>
            <person name="Woyke T."/>
            <person name="Ryan C.M."/>
            <person name="Banfield J.F."/>
        </authorList>
    </citation>
    <scope>NUCLEOTIDE SEQUENCE [LARGE SCALE GENOMIC DNA]</scope>
    <source>
        <strain evidence="3">CG10_big_fil_rev_8_21_14_0_10_36_16</strain>
    </source>
</reference>
<dbReference type="EMBL" id="PCXQ01000004">
    <property type="protein sequence ID" value="PJE51103.1"/>
    <property type="molecule type" value="Genomic_DNA"/>
</dbReference>
<evidence type="ECO:0000256" key="2">
    <source>
        <dbReference type="SAM" id="Phobius"/>
    </source>
</evidence>
<protein>
    <submittedName>
        <fullName evidence="3">Uncharacterized protein</fullName>
    </submittedName>
</protein>
<feature type="compositionally biased region" description="Polar residues" evidence="1">
    <location>
        <begin position="1"/>
        <end position="12"/>
    </location>
</feature>
<name>A0A2J0Q7R8_9BACT</name>
<keyword evidence="2" id="KW-0812">Transmembrane</keyword>
<evidence type="ECO:0000313" key="4">
    <source>
        <dbReference type="Proteomes" id="UP000228496"/>
    </source>
</evidence>